<organism evidence="1 2">
    <name type="scientific">Paenibacillus pectinilyticus</name>
    <dbReference type="NCBI Taxonomy" id="512399"/>
    <lineage>
        <taxon>Bacteria</taxon>
        <taxon>Bacillati</taxon>
        <taxon>Bacillota</taxon>
        <taxon>Bacilli</taxon>
        <taxon>Bacillales</taxon>
        <taxon>Paenibacillaceae</taxon>
        <taxon>Paenibacillus</taxon>
    </lineage>
</organism>
<protein>
    <recommendedName>
        <fullName evidence="3">ATP-grasp domain-containing protein</fullName>
    </recommendedName>
</protein>
<sequence length="347" mass="40606">MDERPLIGIMVSNRRSRKRILDLCQRYQHLNLKLYAFTPTDILWNKHRIIGLSLKKGKWTQSSFPFPHAVYNRCYSKKLVTIQRLEAAIGRNKCFNTINFFNKWDLYNLLIQSNLKPYVPDTFLYNEVNISELLESYKLVYMKPIYGNKGASVYRVELMDNEDIHISLHSLAPRYICRKNESIQEKLNELIGQKTYMVQKGIPMSQLNHQYFDIRVLVQKGITGEWTISTIACRVAHKQYFNTSMCEHIYDVVEVLPRLFSQEKVNDILQSLRHVSVKAAQEAEIHMGSLGELSVDFAIDKDSSLGIIELNGKPQKSIYNDIKNFKRKKLIYSRPLEYAYYLSQSDK</sequence>
<name>A0A1C0ZTM6_9BACL</name>
<dbReference type="AlphaFoldDB" id="A0A1C0ZTM6"/>
<dbReference type="STRING" id="512399.A8709_07135"/>
<dbReference type="EMBL" id="LYPC01000028">
    <property type="protein sequence ID" value="OCT11436.1"/>
    <property type="molecule type" value="Genomic_DNA"/>
</dbReference>
<dbReference type="Proteomes" id="UP000093309">
    <property type="component" value="Unassembled WGS sequence"/>
</dbReference>
<dbReference type="Pfam" id="PF14398">
    <property type="entry name" value="ATPgrasp_YheCD"/>
    <property type="match status" value="1"/>
</dbReference>
<evidence type="ECO:0008006" key="3">
    <source>
        <dbReference type="Google" id="ProtNLM"/>
    </source>
</evidence>
<evidence type="ECO:0000313" key="2">
    <source>
        <dbReference type="Proteomes" id="UP000093309"/>
    </source>
</evidence>
<reference evidence="2" key="1">
    <citation type="submission" date="2016-05" db="EMBL/GenBank/DDBJ databases">
        <title>Paenibacillus oryzae. sp. nov., isolated from the rice root.</title>
        <authorList>
            <person name="Zhang J."/>
            <person name="Zhang X."/>
        </authorList>
    </citation>
    <scope>NUCLEOTIDE SEQUENCE [LARGE SCALE GENOMIC DNA]</scope>
    <source>
        <strain evidence="2">KCTC13222</strain>
    </source>
</reference>
<dbReference type="RefSeq" id="WP_065858467.1">
    <property type="nucleotide sequence ID" value="NZ_LYPC01000028.1"/>
</dbReference>
<dbReference type="InterPro" id="IPR026838">
    <property type="entry name" value="YheC/D"/>
</dbReference>
<proteinExistence type="predicted"/>
<dbReference type="OrthoDB" id="7869153at2"/>
<dbReference type="SUPFAM" id="SSF56059">
    <property type="entry name" value="Glutathione synthetase ATP-binding domain-like"/>
    <property type="match status" value="1"/>
</dbReference>
<comment type="caution">
    <text evidence="1">The sequence shown here is derived from an EMBL/GenBank/DDBJ whole genome shotgun (WGS) entry which is preliminary data.</text>
</comment>
<evidence type="ECO:0000313" key="1">
    <source>
        <dbReference type="EMBL" id="OCT11436.1"/>
    </source>
</evidence>
<accession>A0A1C0ZTM6</accession>
<keyword evidence="2" id="KW-1185">Reference proteome</keyword>
<gene>
    <name evidence="1" type="ORF">A8709_07135</name>
</gene>